<dbReference type="PANTHER" id="PTHR30121:SF12">
    <property type="entry name" value="TYPE IV SECRETION SYSTEM PROTEIN CAGE"/>
    <property type="match status" value="1"/>
</dbReference>
<evidence type="ECO:0000256" key="3">
    <source>
        <dbReference type="ARBA" id="ARBA00022840"/>
    </source>
</evidence>
<dbReference type="EMBL" id="PYMJ01000049">
    <property type="protein sequence ID" value="PSU44513.1"/>
    <property type="molecule type" value="Genomic_DNA"/>
</dbReference>
<keyword evidence="7" id="KW-1185">Reference proteome</keyword>
<proteinExistence type="inferred from homology"/>
<dbReference type="InterPro" id="IPR018145">
    <property type="entry name" value="CagE_TrbE_VirB_cntrl_dom"/>
</dbReference>
<keyword evidence="3" id="KW-0067">ATP-binding</keyword>
<dbReference type="Gene3D" id="3.40.50.300">
    <property type="entry name" value="P-loop containing nucleotide triphosphate hydrolases"/>
    <property type="match status" value="2"/>
</dbReference>
<evidence type="ECO:0000256" key="2">
    <source>
        <dbReference type="ARBA" id="ARBA00022741"/>
    </source>
</evidence>
<accession>A0A2T3J740</accession>
<dbReference type="RefSeq" id="WP_107245896.1">
    <property type="nucleotide sequence ID" value="NZ_PYMJ01000049.1"/>
</dbReference>
<dbReference type="SUPFAM" id="SSF52540">
    <property type="entry name" value="P-loop containing nucleoside triphosphate hydrolases"/>
    <property type="match status" value="1"/>
</dbReference>
<comment type="similarity">
    <text evidence="1">Belongs to the TrbE/VirB4 family.</text>
</comment>
<reference evidence="6 7" key="1">
    <citation type="submission" date="2018-01" db="EMBL/GenBank/DDBJ databases">
        <title>Whole genome sequencing of Histamine producing bacteria.</title>
        <authorList>
            <person name="Butler K."/>
        </authorList>
    </citation>
    <scope>NUCLEOTIDE SEQUENCE [LARGE SCALE GENOMIC DNA]</scope>
    <source>
        <strain evidence="6 7">JCM 12947</strain>
    </source>
</reference>
<dbReference type="Proteomes" id="UP000240987">
    <property type="component" value="Unassembled WGS sequence"/>
</dbReference>
<evidence type="ECO:0000313" key="6">
    <source>
        <dbReference type="EMBL" id="PSU44513.1"/>
    </source>
</evidence>
<dbReference type="PANTHER" id="PTHR30121">
    <property type="entry name" value="UNCHARACTERIZED PROTEIN YJGR-RELATED"/>
    <property type="match status" value="1"/>
</dbReference>
<dbReference type="Pfam" id="PF03135">
    <property type="entry name" value="CagE_TrbE_VirB"/>
    <property type="match status" value="1"/>
</dbReference>
<dbReference type="AlphaFoldDB" id="A0A2T3J740"/>
<organism evidence="6 7">
    <name type="scientific">Photobacterium frigidiphilum</name>
    <dbReference type="NCBI Taxonomy" id="264736"/>
    <lineage>
        <taxon>Bacteria</taxon>
        <taxon>Pseudomonadati</taxon>
        <taxon>Pseudomonadota</taxon>
        <taxon>Gammaproteobacteria</taxon>
        <taxon>Vibrionales</taxon>
        <taxon>Vibrionaceae</taxon>
        <taxon>Photobacterium</taxon>
    </lineage>
</organism>
<dbReference type="OrthoDB" id="9816422at2"/>
<sequence length="798" mass="89611">MFNLKSYRDTQQGTPDLLNWAAMVDNGVMLNKDGSFTAAWMYTGLDAATATNADRNDVVYRVNRALSSLGSGWMIHVDAIRQQTGAYPPPETSHFPHPALQLIDDSRRIYFEGQGDKYTSTTVIAVTYMPPVKTLSKITDLMFEHQGNPTGMATKNLARFNEKLKDIEGRLSASLRLTRLEAHQEDERWVDPFLSYLRYCLTGHWHLITVPMVPMAIDSLIGAVDMWTGFEPKVDECYVSLISIDGFPQLSSPNLLNALDYMNVEYRWSTRFVFFDNREAISLLKTERKKWEQKVVSFKDKLIKNPNPPINADALNMVNQYESASTALSAGELQYGHYTSTFILRHQDRQVLAEMTEYTTKTLNLIAGFSCRVETVNATEALLGTLPSDALHNIRRPLLSTDNLCDLLPLASIWTGSETCPCPFYPDNSPPLMVCTAQGNTPFRLNLHVEDVGHTLLFGPTGKGKSTALAIMVAQCFRYPKAQVFVFDKKRSMYALSQLGGTHIDIGDNSAPSLAPLCDLDNDFEWCCDYIEQLLVLQSVNVTPDMRSAIFAALTAMRGSPIQTLSEFKAQCQHTAIKTAIEYYTVKGRSGDLLDAQEDTLSLASFMVFEIDGLMKRGDKDAIPVLSYLFRRIERSLNGQPSFIVLDEAWVAFSHPIFLAMLKEWLKELRKANCAVILATQSLSDAIKSGILDVLVESCPTQIFLPNEKAPQFAETYHQFGLNDKQIELLRHATPKRDYYVCQPTGNRLIDLSLDPIALAFVAAGSKDDIQRVKTLVHEHQESWYITWLTEQGLSFAP</sequence>
<feature type="domain" description="TraG P-loop" evidence="5">
    <location>
        <begin position="580"/>
        <end position="729"/>
    </location>
</feature>
<dbReference type="InterPro" id="IPR027417">
    <property type="entry name" value="P-loop_NTPase"/>
</dbReference>
<evidence type="ECO:0000313" key="7">
    <source>
        <dbReference type="Proteomes" id="UP000240987"/>
    </source>
</evidence>
<dbReference type="InterPro" id="IPR043964">
    <property type="entry name" value="P-loop_TraG"/>
</dbReference>
<comment type="caution">
    <text evidence="6">The sequence shown here is derived from an EMBL/GenBank/DDBJ whole genome shotgun (WGS) entry which is preliminary data.</text>
</comment>
<dbReference type="Pfam" id="PF19044">
    <property type="entry name" value="P-loop_TraG"/>
    <property type="match status" value="1"/>
</dbReference>
<evidence type="ECO:0000256" key="1">
    <source>
        <dbReference type="ARBA" id="ARBA00006512"/>
    </source>
</evidence>
<evidence type="ECO:0000259" key="4">
    <source>
        <dbReference type="Pfam" id="PF03135"/>
    </source>
</evidence>
<name>A0A2T3J740_9GAMM</name>
<keyword evidence="2" id="KW-0547">Nucleotide-binding</keyword>
<gene>
    <name evidence="6" type="ORF">C9J12_26960</name>
</gene>
<dbReference type="GO" id="GO:0005524">
    <property type="term" value="F:ATP binding"/>
    <property type="evidence" value="ECO:0007669"/>
    <property type="project" value="UniProtKB-KW"/>
</dbReference>
<dbReference type="NCBIfam" id="NF010404">
    <property type="entry name" value="PRK13830.1"/>
    <property type="match status" value="1"/>
</dbReference>
<protein>
    <submittedName>
        <fullName evidence="6">Conjugal transfer protein TrbE</fullName>
    </submittedName>
</protein>
<dbReference type="InterPro" id="IPR051162">
    <property type="entry name" value="T4SS_component"/>
</dbReference>
<evidence type="ECO:0000259" key="5">
    <source>
        <dbReference type="Pfam" id="PF19044"/>
    </source>
</evidence>
<feature type="domain" description="CagE TrbE VirB component of type IV transporter system central" evidence="4">
    <location>
        <begin position="189"/>
        <end position="395"/>
    </location>
</feature>